<feature type="region of interest" description="Disordered" evidence="2">
    <location>
        <begin position="49"/>
        <end position="116"/>
    </location>
</feature>
<reference evidence="3" key="1">
    <citation type="submission" date="2018-01" db="EMBL/GenBank/DDBJ databases">
        <title>Draft genome sequence of Bandra megavirus.</title>
        <authorList>
            <person name="Chatterjee A."/>
            <person name="Yadav R."/>
            <person name="Kondabagil K."/>
        </authorList>
    </citation>
    <scope>NUCLEOTIDE SEQUENCE</scope>
    <source>
        <strain evidence="3">KK-1</strain>
    </source>
</reference>
<dbReference type="InterPro" id="IPR043910">
    <property type="entry name" value="DUF5767"/>
</dbReference>
<evidence type="ECO:0000313" key="3">
    <source>
        <dbReference type="EMBL" id="AUV58385.1"/>
    </source>
</evidence>
<name>A0A2K9V833_9VIRU</name>
<accession>A0A2K9V833</accession>
<protein>
    <submittedName>
        <fullName evidence="3">Uncharacterized protein</fullName>
    </submittedName>
</protein>
<proteinExistence type="predicted"/>
<feature type="compositionally biased region" description="Polar residues" evidence="2">
    <location>
        <begin position="571"/>
        <end position="599"/>
    </location>
</feature>
<feature type="compositionally biased region" description="Polar residues" evidence="2">
    <location>
        <begin position="478"/>
        <end position="503"/>
    </location>
</feature>
<feature type="compositionally biased region" description="Polar residues" evidence="2">
    <location>
        <begin position="103"/>
        <end position="116"/>
    </location>
</feature>
<keyword evidence="1" id="KW-0175">Coiled coil</keyword>
<sequence>MVRTKGNDIQEDTNYLYEYFFNEDKFNDALEKDFDEELEKNTKNKNINLDSRIQTDKNPKSIGKRNKSVSKKVELSVSSDPTELPSISSQSDDVEFDEEDSENSISSVENSTKSPYKSKINSIPMYNPASIPQNYTNRENYANRENMQQMPLLGDQLVDDVDRYIETPEEKRARAREIYSKLQDLVERHSVKLTRNFSIDDDPDVMEAEYNMHKERRNKTNQVKMYKQVLFTIISGTEFLNEKYNPFDVKLKDWSKQVATDMDDYTEVLEEIYEKYRDKGGKMSPEIRLLFMIIMSGVTFHLSQSLFGPGGLNDAISNNPNIIGKLLGGLMKGGAGGLLGGKDDSEPLEAKEIPNSNKKILESIKKYNNNNNSTEIKSESNMTTTENHTETVNKITAANQALAAEREKRLLAEQKLAFEAQSRKQNEMYAAQLEQMRNQLDQIRNQQINSLENVISQTKPYATNDTAKIISEPKSKHGFTNDSNLDQPITNNYIVQPSNNNYDNDGYNMFDSEIDSQNKSKSRTKNNSQKNTSIKKPNKKSFDESNLHDIIDSLESTDVDIDEIIFSSKQKNNRSITKKNSVSKPITTSRKPNNSATKSASKRKSDTSDTLSTSRKKGILRL</sequence>
<feature type="compositionally biased region" description="Acidic residues" evidence="2">
    <location>
        <begin position="92"/>
        <end position="102"/>
    </location>
</feature>
<feature type="region of interest" description="Disordered" evidence="2">
    <location>
        <begin position="571"/>
        <end position="622"/>
    </location>
</feature>
<dbReference type="Pfam" id="PF19071">
    <property type="entry name" value="DUF5767"/>
    <property type="match status" value="1"/>
</dbReference>
<feature type="compositionally biased region" description="Polar residues" evidence="2">
    <location>
        <begin position="515"/>
        <end position="535"/>
    </location>
</feature>
<dbReference type="EMBL" id="MG779337">
    <property type="protein sequence ID" value="AUV58385.1"/>
    <property type="molecule type" value="Genomic_DNA"/>
</dbReference>
<feature type="coiled-coil region" evidence="1">
    <location>
        <begin position="419"/>
        <end position="453"/>
    </location>
</feature>
<feature type="region of interest" description="Disordered" evidence="2">
    <location>
        <begin position="472"/>
        <end position="542"/>
    </location>
</feature>
<evidence type="ECO:0000256" key="2">
    <source>
        <dbReference type="SAM" id="MobiDB-lite"/>
    </source>
</evidence>
<evidence type="ECO:0000256" key="1">
    <source>
        <dbReference type="SAM" id="Coils"/>
    </source>
</evidence>
<organism evidence="3">
    <name type="scientific">Bandra megavirus</name>
    <dbReference type="NCBI Taxonomy" id="2071566"/>
    <lineage>
        <taxon>Viruses</taxon>
        <taxon>Varidnaviria</taxon>
        <taxon>Bamfordvirae</taxon>
        <taxon>Nucleocytoviricota</taxon>
        <taxon>Megaviricetes</taxon>
        <taxon>Imitervirales</taxon>
        <taxon>Mimiviridae</taxon>
        <taxon>Megamimivirinae</taxon>
        <taxon>Megavirus</taxon>
    </lineage>
</organism>